<dbReference type="InterPro" id="IPR004971">
    <property type="entry name" value="mRNA_G-N7_MeTrfase_dom"/>
</dbReference>
<dbReference type="InterPro" id="IPR029063">
    <property type="entry name" value="SAM-dependent_MTases_sf"/>
</dbReference>
<evidence type="ECO:0000256" key="14">
    <source>
        <dbReference type="ARBA" id="ARBA00049739"/>
    </source>
</evidence>
<evidence type="ECO:0000256" key="2">
    <source>
        <dbReference type="ARBA" id="ARBA00004123"/>
    </source>
</evidence>
<feature type="site" description="mRNA cap binding" evidence="16">
    <location>
        <position position="206"/>
    </location>
</feature>
<feature type="site" description="mRNA cap binding" evidence="16">
    <location>
        <position position="473"/>
    </location>
</feature>
<feature type="compositionally biased region" description="Polar residues" evidence="17">
    <location>
        <begin position="1"/>
        <end position="11"/>
    </location>
</feature>
<keyword evidence="5 15" id="KW-0507">mRNA processing</keyword>
<evidence type="ECO:0000256" key="13">
    <source>
        <dbReference type="ARBA" id="ARBA00044712"/>
    </source>
</evidence>
<sequence>MTNEDLPSNVTAPRPIQKRKRETQASRANKSARASNTPNAYARRTPPREPRPIEDGPDADLDGDRSPPRQLKRPGAGARLAREQRQAAEAARQRREASERQALSERQRSAAELVAEHYNAVPQLGREWRKTDSQIKGLRNLNNWIKSTLIQKFARPDTIPPHGYLVLDMACGKGGDLGKWQKASPPPALYVGCDIADISIDQARGRWAETRFKKMDAEFHVQDTFGRPLMEIPIIRQVGFNPNCGPGNGVIQGGMMTGGFDVVSMMFALHYSFEREDLARGMLKNVAGALKKGGRFIGVMPNSDVISTTVKKLLQAEAPGTTPARKSVTPKAAVADGDKDEGEVDDWDPEKPNADDEDDWDPEKASDPQPAASNGEVTHEVDEDEDWDPEKPSEATPPASNTLQQAQQQPTASPQAEPSPDRAPLEWGNPLYKVLFPRSQPLTNRPLPRDGIFRPPYGWKYFYHLAEAVNAPEYVVPWEGFRALAEEYGLELMYRKGFRDVLGEVMDEGGEGVDRGLVELAERMGVLSRDRSRGVGGLMVSEEELEAAGFYHGFCFYKT</sequence>
<feature type="site" description="mRNA cap binding" evidence="16">
    <location>
        <position position="173"/>
    </location>
</feature>
<comment type="subcellular location">
    <subcellularLocation>
        <location evidence="2 15">Nucleus</location>
    </subcellularLocation>
</comment>
<evidence type="ECO:0000256" key="5">
    <source>
        <dbReference type="ARBA" id="ARBA00022664"/>
    </source>
</evidence>
<feature type="binding site" evidence="16">
    <location>
        <begin position="142"/>
        <end position="143"/>
    </location>
    <ligand>
        <name>mRNA</name>
        <dbReference type="ChEBI" id="CHEBI:33699"/>
    </ligand>
</feature>
<comment type="catalytic activity">
    <reaction evidence="13">
        <text>a 5'-end (5'-triphosphoguanosine)-ribonucleoside in mRNA + S-adenosyl-L-methionine = a 5'-end (N(7)-methyl 5'-triphosphoguanosine)-ribonucleoside in mRNA + S-adenosyl-L-homocysteine</text>
        <dbReference type="Rhea" id="RHEA:67008"/>
        <dbReference type="Rhea" id="RHEA-COMP:17166"/>
        <dbReference type="Rhea" id="RHEA-COMP:17167"/>
        <dbReference type="ChEBI" id="CHEBI:57856"/>
        <dbReference type="ChEBI" id="CHEBI:59789"/>
        <dbReference type="ChEBI" id="CHEBI:156461"/>
        <dbReference type="ChEBI" id="CHEBI:167617"/>
        <dbReference type="EC" id="2.1.1.56"/>
    </reaction>
</comment>
<dbReference type="EMBL" id="NAJL01000026">
    <property type="protein sequence ID" value="TKA26812.1"/>
    <property type="molecule type" value="Genomic_DNA"/>
</dbReference>
<keyword evidence="7 15" id="KW-0949">S-adenosyl-L-methionine</keyword>
<dbReference type="GO" id="GO:0004482">
    <property type="term" value="F:mRNA 5'-cap (guanine-N7-)-methyltransferase activity"/>
    <property type="evidence" value="ECO:0007669"/>
    <property type="project" value="UniProtKB-EC"/>
</dbReference>
<dbReference type="Proteomes" id="UP000308549">
    <property type="component" value="Unassembled WGS sequence"/>
</dbReference>
<evidence type="ECO:0000259" key="18">
    <source>
        <dbReference type="PROSITE" id="PS51562"/>
    </source>
</evidence>
<feature type="site" description="mRNA cap binding" evidence="16">
    <location>
        <position position="179"/>
    </location>
</feature>
<dbReference type="InterPro" id="IPR039753">
    <property type="entry name" value="RG7MT1"/>
</dbReference>
<proteinExistence type="inferred from homology"/>
<dbReference type="Gene3D" id="3.40.50.150">
    <property type="entry name" value="Vaccinia Virus protein VP39"/>
    <property type="match status" value="1"/>
</dbReference>
<evidence type="ECO:0000256" key="16">
    <source>
        <dbReference type="PIRSR" id="PIRSR028762-2"/>
    </source>
</evidence>
<feature type="compositionally biased region" description="Low complexity" evidence="17">
    <location>
        <begin position="25"/>
        <end position="36"/>
    </location>
</feature>
<dbReference type="GO" id="GO:0005634">
    <property type="term" value="C:nucleus"/>
    <property type="evidence" value="ECO:0007669"/>
    <property type="project" value="UniProtKB-SubCell"/>
</dbReference>
<evidence type="ECO:0000256" key="17">
    <source>
        <dbReference type="SAM" id="MobiDB-lite"/>
    </source>
</evidence>
<keyword evidence="20" id="KW-1185">Reference proteome</keyword>
<organism evidence="19 20">
    <name type="scientific">Salinomyces thailandicus</name>
    <dbReference type="NCBI Taxonomy" id="706561"/>
    <lineage>
        <taxon>Eukaryota</taxon>
        <taxon>Fungi</taxon>
        <taxon>Dikarya</taxon>
        <taxon>Ascomycota</taxon>
        <taxon>Pezizomycotina</taxon>
        <taxon>Dothideomycetes</taxon>
        <taxon>Dothideomycetidae</taxon>
        <taxon>Mycosphaerellales</taxon>
        <taxon>Teratosphaeriaceae</taxon>
        <taxon>Salinomyces</taxon>
    </lineage>
</organism>
<evidence type="ECO:0000256" key="7">
    <source>
        <dbReference type="ARBA" id="ARBA00022691"/>
    </source>
</evidence>
<evidence type="ECO:0000256" key="15">
    <source>
        <dbReference type="PIRNR" id="PIRNR028762"/>
    </source>
</evidence>
<feature type="compositionally biased region" description="Low complexity" evidence="17">
    <location>
        <begin position="398"/>
        <end position="418"/>
    </location>
</feature>
<dbReference type="PROSITE" id="PS51562">
    <property type="entry name" value="RNA_CAP0_MT"/>
    <property type="match status" value="1"/>
</dbReference>
<dbReference type="PANTHER" id="PTHR12189">
    <property type="entry name" value="MRNA GUANINE-7- METHYLTRANSFERASE"/>
    <property type="match status" value="1"/>
</dbReference>
<evidence type="ECO:0000313" key="19">
    <source>
        <dbReference type="EMBL" id="TKA26812.1"/>
    </source>
</evidence>
<evidence type="ECO:0000256" key="1">
    <source>
        <dbReference type="ARBA" id="ARBA00003378"/>
    </source>
</evidence>
<dbReference type="OrthoDB" id="10248867at2759"/>
<feature type="region of interest" description="Disordered" evidence="17">
    <location>
        <begin position="1"/>
        <end position="105"/>
    </location>
</feature>
<keyword evidence="8 15" id="KW-0694">RNA-binding</keyword>
<feature type="region of interest" description="Disordered" evidence="17">
    <location>
        <begin position="317"/>
        <end position="426"/>
    </location>
</feature>
<feature type="compositionally biased region" description="Basic and acidic residues" evidence="17">
    <location>
        <begin position="80"/>
        <end position="105"/>
    </location>
</feature>
<dbReference type="Pfam" id="PF03291">
    <property type="entry name" value="mRNA_G-N7_MeTrfase"/>
    <property type="match status" value="2"/>
</dbReference>
<comment type="similarity">
    <text evidence="15">Belongs to the class I-like SAM-binding methyltransferase superfamily. mRNA cap 0 methyltransferase family.</text>
</comment>
<dbReference type="InterPro" id="IPR016899">
    <property type="entry name" value="mRNA_G-N7_MeTrfase_euk"/>
</dbReference>
<evidence type="ECO:0000256" key="10">
    <source>
        <dbReference type="ARBA" id="ARBA00023242"/>
    </source>
</evidence>
<dbReference type="PIRSF" id="PIRSF028762">
    <property type="entry name" value="ABD1"/>
    <property type="match status" value="1"/>
</dbReference>
<keyword evidence="4 15" id="KW-0489">Methyltransferase</keyword>
<dbReference type="SUPFAM" id="SSF53335">
    <property type="entry name" value="S-adenosyl-L-methionine-dependent methyltransferases"/>
    <property type="match status" value="1"/>
</dbReference>
<evidence type="ECO:0000256" key="6">
    <source>
        <dbReference type="ARBA" id="ARBA00022679"/>
    </source>
</evidence>
<dbReference type="AlphaFoldDB" id="A0A4U0TXN4"/>
<feature type="site" description="mRNA cap binding" evidence="16">
    <location>
        <position position="270"/>
    </location>
</feature>
<keyword evidence="6 15" id="KW-0808">Transferase</keyword>
<dbReference type="EC" id="2.1.1.56" evidence="3 15"/>
<feature type="domain" description="MRNA cap 0 methyltransferase" evidence="18">
    <location>
        <begin position="133"/>
        <end position="559"/>
    </location>
</feature>
<keyword evidence="10 15" id="KW-0539">Nucleus</keyword>
<dbReference type="GO" id="GO:0003723">
    <property type="term" value="F:RNA binding"/>
    <property type="evidence" value="ECO:0007669"/>
    <property type="project" value="UniProtKB-KW"/>
</dbReference>
<feature type="compositionally biased region" description="Acidic residues" evidence="17">
    <location>
        <begin position="338"/>
        <end position="348"/>
    </location>
</feature>
<evidence type="ECO:0000256" key="11">
    <source>
        <dbReference type="ARBA" id="ARBA00032772"/>
    </source>
</evidence>
<evidence type="ECO:0000256" key="12">
    <source>
        <dbReference type="ARBA" id="ARBA00033387"/>
    </source>
</evidence>
<reference evidence="19 20" key="1">
    <citation type="submission" date="2017-03" db="EMBL/GenBank/DDBJ databases">
        <title>Genomes of endolithic fungi from Antarctica.</title>
        <authorList>
            <person name="Coleine C."/>
            <person name="Masonjones S."/>
            <person name="Stajich J.E."/>
        </authorList>
    </citation>
    <scope>NUCLEOTIDE SEQUENCE [LARGE SCALE GENOMIC DNA]</scope>
    <source>
        <strain evidence="19 20">CCFEE 6315</strain>
    </source>
</reference>
<evidence type="ECO:0000256" key="8">
    <source>
        <dbReference type="ARBA" id="ARBA00022884"/>
    </source>
</evidence>
<evidence type="ECO:0000313" key="20">
    <source>
        <dbReference type="Proteomes" id="UP000308549"/>
    </source>
</evidence>
<evidence type="ECO:0000256" key="3">
    <source>
        <dbReference type="ARBA" id="ARBA00011926"/>
    </source>
</evidence>
<dbReference type="PANTHER" id="PTHR12189:SF2">
    <property type="entry name" value="MRNA CAP GUANINE-N7 METHYLTRANSFERASE"/>
    <property type="match status" value="1"/>
</dbReference>
<keyword evidence="9 15" id="KW-0506">mRNA capping</keyword>
<comment type="caution">
    <text evidence="19">The sequence shown here is derived from an EMBL/GenBank/DDBJ whole genome shotgun (WGS) entry which is preliminary data.</text>
</comment>
<evidence type="ECO:0000256" key="9">
    <source>
        <dbReference type="ARBA" id="ARBA00023042"/>
    </source>
</evidence>
<protein>
    <recommendedName>
        <fullName evidence="14 15">mRNA cap guanine-N(7) methyltransferase</fullName>
        <ecNumber evidence="3 15">2.1.1.56</ecNumber>
    </recommendedName>
    <alternativeName>
        <fullName evidence="11 15">mRNA (guanine-N(7))-methyltransferase</fullName>
    </alternativeName>
    <alternativeName>
        <fullName evidence="12 15">mRNA cap methyltransferase</fullName>
    </alternativeName>
</protein>
<name>A0A4U0TXN4_9PEZI</name>
<accession>A0A4U0TXN4</accession>
<feature type="site" description="mRNA cap binding" evidence="16">
    <location>
        <position position="551"/>
    </location>
</feature>
<comment type="function">
    <text evidence="1">Responsible for methylating the 5'-cap structure of mRNAs.</text>
</comment>
<gene>
    <name evidence="19" type="ORF">B0A50_04258</name>
</gene>
<evidence type="ECO:0000256" key="4">
    <source>
        <dbReference type="ARBA" id="ARBA00022603"/>
    </source>
</evidence>